<feature type="region of interest" description="Disordered" evidence="4">
    <location>
        <begin position="126"/>
        <end position="152"/>
    </location>
</feature>
<evidence type="ECO:0000256" key="4">
    <source>
        <dbReference type="SAM" id="MobiDB-lite"/>
    </source>
</evidence>
<evidence type="ECO:0000256" key="2">
    <source>
        <dbReference type="PROSITE-ProRule" id="PRU00285"/>
    </source>
</evidence>
<evidence type="ECO:0000256" key="1">
    <source>
        <dbReference type="ARBA" id="ARBA00023016"/>
    </source>
</evidence>
<gene>
    <name evidence="6" type="ORF">GQ55_1G361300</name>
</gene>
<evidence type="ECO:0000259" key="5">
    <source>
        <dbReference type="PROSITE" id="PS01031"/>
    </source>
</evidence>
<comment type="similarity">
    <text evidence="2 3">Belongs to the small heat shock protein (HSP20) family.</text>
</comment>
<dbReference type="Pfam" id="PF00011">
    <property type="entry name" value="HSP20"/>
    <property type="match status" value="1"/>
</dbReference>
<reference evidence="6 7" key="1">
    <citation type="submission" date="2018-04" db="EMBL/GenBank/DDBJ databases">
        <title>WGS assembly of Panicum hallii var. hallii HAL2.</title>
        <authorList>
            <person name="Lovell J."/>
            <person name="Jenkins J."/>
            <person name="Lowry D."/>
            <person name="Mamidi S."/>
            <person name="Sreedasyam A."/>
            <person name="Weng X."/>
            <person name="Barry K."/>
            <person name="Bonette J."/>
            <person name="Campitelli B."/>
            <person name="Daum C."/>
            <person name="Gordon S."/>
            <person name="Gould B."/>
            <person name="Lipzen A."/>
            <person name="MacQueen A."/>
            <person name="Palacio-Mejia J."/>
            <person name="Plott C."/>
            <person name="Shakirov E."/>
            <person name="Shu S."/>
            <person name="Yoshinaga Y."/>
            <person name="Zane M."/>
            <person name="Rokhsar D."/>
            <person name="Grimwood J."/>
            <person name="Schmutz J."/>
            <person name="Juenger T."/>
        </authorList>
    </citation>
    <scope>NUCLEOTIDE SEQUENCE [LARGE SCALE GENOMIC DNA]</scope>
    <source>
        <strain evidence="7">cv. HAL2</strain>
    </source>
</reference>
<evidence type="ECO:0000313" key="7">
    <source>
        <dbReference type="Proteomes" id="UP000244336"/>
    </source>
</evidence>
<evidence type="ECO:0000313" key="6">
    <source>
        <dbReference type="EMBL" id="PUZ77318.1"/>
    </source>
</evidence>
<dbReference type="PROSITE" id="PS01031">
    <property type="entry name" value="SHSP"/>
    <property type="match status" value="1"/>
</dbReference>
<dbReference type="PANTHER" id="PTHR11527">
    <property type="entry name" value="HEAT-SHOCK PROTEIN 20 FAMILY MEMBER"/>
    <property type="match status" value="1"/>
</dbReference>
<dbReference type="InterPro" id="IPR002068">
    <property type="entry name" value="A-crystallin/Hsp20_dom"/>
</dbReference>
<keyword evidence="7" id="KW-1185">Reference proteome</keyword>
<evidence type="ECO:0000256" key="3">
    <source>
        <dbReference type="RuleBase" id="RU003616"/>
    </source>
</evidence>
<dbReference type="InterPro" id="IPR008978">
    <property type="entry name" value="HSP20-like_chaperone"/>
</dbReference>
<dbReference type="Proteomes" id="UP000244336">
    <property type="component" value="Chromosome 1"/>
</dbReference>
<dbReference type="Gene3D" id="2.60.40.790">
    <property type="match status" value="1"/>
</dbReference>
<organism evidence="6 7">
    <name type="scientific">Panicum hallii var. hallii</name>
    <dbReference type="NCBI Taxonomy" id="1504633"/>
    <lineage>
        <taxon>Eukaryota</taxon>
        <taxon>Viridiplantae</taxon>
        <taxon>Streptophyta</taxon>
        <taxon>Embryophyta</taxon>
        <taxon>Tracheophyta</taxon>
        <taxon>Spermatophyta</taxon>
        <taxon>Magnoliopsida</taxon>
        <taxon>Liliopsida</taxon>
        <taxon>Poales</taxon>
        <taxon>Poaceae</taxon>
        <taxon>PACMAD clade</taxon>
        <taxon>Panicoideae</taxon>
        <taxon>Panicodae</taxon>
        <taxon>Paniceae</taxon>
        <taxon>Panicinae</taxon>
        <taxon>Panicum</taxon>
        <taxon>Panicum sect. Panicum</taxon>
    </lineage>
</organism>
<dbReference type="STRING" id="1504633.A0A2T7FB62"/>
<accession>A0A2T7FB62</accession>
<dbReference type="SUPFAM" id="SSF49764">
    <property type="entry name" value="HSP20-like chaperones"/>
    <property type="match status" value="1"/>
</dbReference>
<dbReference type="OrthoDB" id="1431247at2759"/>
<sequence length="223" mass="24534">MEAGRAFSIFLWPPRRRPGAYKRSALQIPRGTVRHLLIELDTCRQSTSSNTPHSSRKAEASMSLALSRMLLDRFFPDAGAGDAGRPPMDWKETRDAHVFRMDVPGLAKDQVAVELVDGRILRVRGGKRGDDDADAKDGAAAVHGEEKAEEEEAGDGAVRWHCRERPGARAFETRFRLPDDAAADEVRAAMADGVLTVTVPKRKGGGKKRHHGGNKPACCRFWP</sequence>
<feature type="domain" description="SHSP" evidence="5">
    <location>
        <begin position="79"/>
        <end position="216"/>
    </location>
</feature>
<dbReference type="AlphaFoldDB" id="A0A2T7FB62"/>
<dbReference type="EMBL" id="CM009749">
    <property type="protein sequence ID" value="PUZ77318.1"/>
    <property type="molecule type" value="Genomic_DNA"/>
</dbReference>
<proteinExistence type="inferred from homology"/>
<keyword evidence="1" id="KW-0346">Stress response</keyword>
<dbReference type="Gramene" id="PUZ77318">
    <property type="protein sequence ID" value="PUZ77318"/>
    <property type="gene ID" value="GQ55_1G361300"/>
</dbReference>
<protein>
    <recommendedName>
        <fullName evidence="5">SHSP domain-containing protein</fullName>
    </recommendedName>
</protein>
<dbReference type="InterPro" id="IPR031107">
    <property type="entry name" value="Small_HSP"/>
</dbReference>
<name>A0A2T7FB62_9POAL</name>